<dbReference type="GO" id="GO:0008270">
    <property type="term" value="F:zinc ion binding"/>
    <property type="evidence" value="ECO:0007669"/>
    <property type="project" value="UniProtKB-KW"/>
</dbReference>
<keyword evidence="2" id="KW-0677">Repeat</keyword>
<dbReference type="InterPro" id="IPR036236">
    <property type="entry name" value="Znf_C2H2_sf"/>
</dbReference>
<dbReference type="SMART" id="SM00355">
    <property type="entry name" value="ZnF_C2H2"/>
    <property type="match status" value="4"/>
</dbReference>
<dbReference type="FunFam" id="3.30.160.60:FF:000125">
    <property type="entry name" value="Putative zinc finger protein 143"/>
    <property type="match status" value="1"/>
</dbReference>
<gene>
    <name evidence="8" type="ORF">ASTO00021_LOCUS13406</name>
</gene>
<dbReference type="GO" id="GO:0005667">
    <property type="term" value="C:transcription regulator complex"/>
    <property type="evidence" value="ECO:0007669"/>
    <property type="project" value="TreeGrafter"/>
</dbReference>
<evidence type="ECO:0000313" key="8">
    <source>
        <dbReference type="EMBL" id="CAE0443312.1"/>
    </source>
</evidence>
<proteinExistence type="predicted"/>
<feature type="domain" description="C2H2-type" evidence="7">
    <location>
        <begin position="152"/>
        <end position="181"/>
    </location>
</feature>
<feature type="domain" description="C2H2-type" evidence="7">
    <location>
        <begin position="239"/>
        <end position="268"/>
    </location>
</feature>
<evidence type="ECO:0000256" key="3">
    <source>
        <dbReference type="ARBA" id="ARBA00022771"/>
    </source>
</evidence>
<name>A0A7S3PLH9_9STRA</name>
<evidence type="ECO:0000256" key="5">
    <source>
        <dbReference type="PROSITE-ProRule" id="PRU00042"/>
    </source>
</evidence>
<dbReference type="Gene3D" id="3.30.160.60">
    <property type="entry name" value="Classic Zinc Finger"/>
    <property type="match status" value="4"/>
</dbReference>
<dbReference type="PROSITE" id="PS50157">
    <property type="entry name" value="ZINC_FINGER_C2H2_2"/>
    <property type="match status" value="4"/>
</dbReference>
<dbReference type="GO" id="GO:0031519">
    <property type="term" value="C:PcG protein complex"/>
    <property type="evidence" value="ECO:0007669"/>
    <property type="project" value="TreeGrafter"/>
</dbReference>
<keyword evidence="1" id="KW-0479">Metal-binding</keyword>
<evidence type="ECO:0000259" key="7">
    <source>
        <dbReference type="PROSITE" id="PS50157"/>
    </source>
</evidence>
<evidence type="ECO:0000256" key="6">
    <source>
        <dbReference type="SAM" id="MobiDB-lite"/>
    </source>
</evidence>
<feature type="domain" description="C2H2-type" evidence="7">
    <location>
        <begin position="181"/>
        <end position="210"/>
    </location>
</feature>
<dbReference type="PANTHER" id="PTHR14003">
    <property type="entry name" value="TRANSCRIPTIONAL REPRESSOR PROTEIN YY"/>
    <property type="match status" value="1"/>
</dbReference>
<dbReference type="EMBL" id="HBIN01017567">
    <property type="protein sequence ID" value="CAE0443312.1"/>
    <property type="molecule type" value="Transcribed_RNA"/>
</dbReference>
<dbReference type="PANTHER" id="PTHR14003:SF19">
    <property type="entry name" value="YY2 TRANSCRIPTION FACTOR"/>
    <property type="match status" value="1"/>
</dbReference>
<evidence type="ECO:0000256" key="1">
    <source>
        <dbReference type="ARBA" id="ARBA00022723"/>
    </source>
</evidence>
<keyword evidence="3 5" id="KW-0863">Zinc-finger</keyword>
<dbReference type="AlphaFoldDB" id="A0A7S3PLH9"/>
<dbReference type="Pfam" id="PF00096">
    <property type="entry name" value="zf-C2H2"/>
    <property type="match status" value="2"/>
</dbReference>
<dbReference type="PROSITE" id="PS00028">
    <property type="entry name" value="ZINC_FINGER_C2H2_1"/>
    <property type="match status" value="4"/>
</dbReference>
<dbReference type="FunFam" id="3.30.160.60:FF:000912">
    <property type="entry name" value="Zinc finger protein 660"/>
    <property type="match status" value="1"/>
</dbReference>
<reference evidence="8" key="1">
    <citation type="submission" date="2021-01" db="EMBL/GenBank/DDBJ databases">
        <authorList>
            <person name="Corre E."/>
            <person name="Pelletier E."/>
            <person name="Niang G."/>
            <person name="Scheremetjew M."/>
            <person name="Finn R."/>
            <person name="Kale V."/>
            <person name="Holt S."/>
            <person name="Cochrane G."/>
            <person name="Meng A."/>
            <person name="Brown T."/>
            <person name="Cohen L."/>
        </authorList>
    </citation>
    <scope>NUCLEOTIDE SEQUENCE</scope>
    <source>
        <strain evidence="8">GSBS06</strain>
    </source>
</reference>
<evidence type="ECO:0000256" key="4">
    <source>
        <dbReference type="ARBA" id="ARBA00022833"/>
    </source>
</evidence>
<organism evidence="8">
    <name type="scientific">Aplanochytrium stocchinoi</name>
    <dbReference type="NCBI Taxonomy" id="215587"/>
    <lineage>
        <taxon>Eukaryota</taxon>
        <taxon>Sar</taxon>
        <taxon>Stramenopiles</taxon>
        <taxon>Bigyra</taxon>
        <taxon>Labyrinthulomycetes</taxon>
        <taxon>Thraustochytrida</taxon>
        <taxon>Thraustochytriidae</taxon>
        <taxon>Aplanochytrium</taxon>
    </lineage>
</organism>
<sequence length="309" mass="35426">MASLETFHQHWEGDFLDGLAPFFSRSGNGLSFVEESDKSLNEPNKHSIITARDMIRVHDTLTPNDKLADDDAFLKAEIGFFNSDISGHELKLIIPGDDESSCLSPLSTDSFPECKFEGEIYPDEKSLFKPKRKASSQLIPERKNLFFTGRTFTCHVEKCGKFFSSKKLLRKHMQSHKLKRFECHYEGCNKTFYERAKLKRHFIVHTGEKNFVCSECNKSFGYKANLKTHMRTHTGEKPYICTVAGCTRRFAQASNRNAHVATHQKNKKRDGSKIRKAVQERLKISSSRCVQRQPPKQDVTLPSPYDLLL</sequence>
<evidence type="ECO:0000256" key="2">
    <source>
        <dbReference type="ARBA" id="ARBA00022737"/>
    </source>
</evidence>
<dbReference type="GO" id="GO:0000785">
    <property type="term" value="C:chromatin"/>
    <property type="evidence" value="ECO:0007669"/>
    <property type="project" value="TreeGrafter"/>
</dbReference>
<dbReference type="GO" id="GO:0000981">
    <property type="term" value="F:DNA-binding transcription factor activity, RNA polymerase II-specific"/>
    <property type="evidence" value="ECO:0007669"/>
    <property type="project" value="TreeGrafter"/>
</dbReference>
<dbReference type="SUPFAM" id="SSF57667">
    <property type="entry name" value="beta-beta-alpha zinc fingers"/>
    <property type="match status" value="2"/>
</dbReference>
<feature type="domain" description="C2H2-type" evidence="7">
    <location>
        <begin position="211"/>
        <end position="238"/>
    </location>
</feature>
<feature type="region of interest" description="Disordered" evidence="6">
    <location>
        <begin position="285"/>
        <end position="309"/>
    </location>
</feature>
<dbReference type="InterPro" id="IPR013087">
    <property type="entry name" value="Znf_C2H2_type"/>
</dbReference>
<accession>A0A7S3PLH9</accession>
<keyword evidence="4" id="KW-0862">Zinc</keyword>
<protein>
    <recommendedName>
        <fullName evidence="7">C2H2-type domain-containing protein</fullName>
    </recommendedName>
</protein>
<dbReference type="GO" id="GO:0000978">
    <property type="term" value="F:RNA polymerase II cis-regulatory region sequence-specific DNA binding"/>
    <property type="evidence" value="ECO:0007669"/>
    <property type="project" value="TreeGrafter"/>
</dbReference>